<accession>A0ABT9DDI1</accession>
<dbReference type="RefSeq" id="WP_304602144.1">
    <property type="nucleotide sequence ID" value="NZ_JAUQYO010000001.1"/>
</dbReference>
<evidence type="ECO:0000256" key="1">
    <source>
        <dbReference type="ARBA" id="ARBA00023015"/>
    </source>
</evidence>
<feature type="domain" description="HTH arsR-type" evidence="4">
    <location>
        <begin position="25"/>
        <end position="118"/>
    </location>
</feature>
<keyword evidence="2" id="KW-0238">DNA-binding</keyword>
<evidence type="ECO:0000259" key="4">
    <source>
        <dbReference type="PROSITE" id="PS50987"/>
    </source>
</evidence>
<dbReference type="InterPro" id="IPR036388">
    <property type="entry name" value="WH-like_DNA-bd_sf"/>
</dbReference>
<dbReference type="PANTHER" id="PTHR33154:SF18">
    <property type="entry name" value="ARSENICAL RESISTANCE OPERON REPRESSOR"/>
    <property type="match status" value="1"/>
</dbReference>
<keyword evidence="6" id="KW-1185">Reference proteome</keyword>
<keyword evidence="3" id="KW-0804">Transcription</keyword>
<reference evidence="5 6" key="1">
    <citation type="submission" date="2023-07" db="EMBL/GenBank/DDBJ databases">
        <title>Description of novel actinomycetes strains, isolated from tidal flat sediment.</title>
        <authorList>
            <person name="Lu C."/>
        </authorList>
    </citation>
    <scope>NUCLEOTIDE SEQUENCE [LARGE SCALE GENOMIC DNA]</scope>
    <source>
        <strain evidence="5 6">SYSU T00b441</strain>
    </source>
</reference>
<dbReference type="InterPro" id="IPR018334">
    <property type="entry name" value="ArsR_HTH"/>
</dbReference>
<evidence type="ECO:0000313" key="5">
    <source>
        <dbReference type="EMBL" id="MDO8108444.1"/>
    </source>
</evidence>
<dbReference type="Proteomes" id="UP001232536">
    <property type="component" value="Unassembled WGS sequence"/>
</dbReference>
<protein>
    <submittedName>
        <fullName evidence="5">Metalloregulator ArsR/SmtB family transcription factor</fullName>
    </submittedName>
</protein>
<dbReference type="SUPFAM" id="SSF46785">
    <property type="entry name" value="Winged helix' DNA-binding domain"/>
    <property type="match status" value="1"/>
</dbReference>
<comment type="caution">
    <text evidence="5">The sequence shown here is derived from an EMBL/GenBank/DDBJ whole genome shotgun (WGS) entry which is preliminary data.</text>
</comment>
<keyword evidence="1" id="KW-0805">Transcription regulation</keyword>
<dbReference type="EMBL" id="JAUQYP010000002">
    <property type="protein sequence ID" value="MDO8108444.1"/>
    <property type="molecule type" value="Genomic_DNA"/>
</dbReference>
<dbReference type="InterPro" id="IPR011991">
    <property type="entry name" value="ArsR-like_HTH"/>
</dbReference>
<dbReference type="PRINTS" id="PR00778">
    <property type="entry name" value="HTHARSR"/>
</dbReference>
<name>A0ABT9DDI1_9CELL</name>
<dbReference type="InterPro" id="IPR036390">
    <property type="entry name" value="WH_DNA-bd_sf"/>
</dbReference>
<dbReference type="PROSITE" id="PS50987">
    <property type="entry name" value="HTH_ARSR_2"/>
    <property type="match status" value="1"/>
</dbReference>
<sequence length="118" mass="12365">MVTKLPLDVAAAGEACCAPLVTETITAEQAEVLAARIKALADPARLRLVSLLAASPGGEACQCDLTEPLGLSQPTVSHHLKVLYQAGLVAKEKRSTWVYYSVVPEALATIADVLTPGR</sequence>
<dbReference type="InterPro" id="IPR051081">
    <property type="entry name" value="HTH_MetalResp_TranReg"/>
</dbReference>
<evidence type="ECO:0000256" key="3">
    <source>
        <dbReference type="ARBA" id="ARBA00023163"/>
    </source>
</evidence>
<evidence type="ECO:0000256" key="2">
    <source>
        <dbReference type="ARBA" id="ARBA00023125"/>
    </source>
</evidence>
<dbReference type="NCBIfam" id="NF033788">
    <property type="entry name" value="HTH_metalloreg"/>
    <property type="match status" value="1"/>
</dbReference>
<dbReference type="Pfam" id="PF01022">
    <property type="entry name" value="HTH_5"/>
    <property type="match status" value="1"/>
</dbReference>
<proteinExistence type="predicted"/>
<dbReference type="InterPro" id="IPR001845">
    <property type="entry name" value="HTH_ArsR_DNA-bd_dom"/>
</dbReference>
<organism evidence="5 6">
    <name type="scientific">Actinotalea lenta</name>
    <dbReference type="NCBI Taxonomy" id="3064654"/>
    <lineage>
        <taxon>Bacteria</taxon>
        <taxon>Bacillati</taxon>
        <taxon>Actinomycetota</taxon>
        <taxon>Actinomycetes</taxon>
        <taxon>Micrococcales</taxon>
        <taxon>Cellulomonadaceae</taxon>
        <taxon>Actinotalea</taxon>
    </lineage>
</organism>
<dbReference type="CDD" id="cd00090">
    <property type="entry name" value="HTH_ARSR"/>
    <property type="match status" value="1"/>
</dbReference>
<dbReference type="PROSITE" id="PS00846">
    <property type="entry name" value="HTH_ARSR_1"/>
    <property type="match status" value="1"/>
</dbReference>
<gene>
    <name evidence="5" type="ORF">Q6348_14700</name>
</gene>
<dbReference type="Gene3D" id="1.10.10.10">
    <property type="entry name" value="Winged helix-like DNA-binding domain superfamily/Winged helix DNA-binding domain"/>
    <property type="match status" value="1"/>
</dbReference>
<dbReference type="PANTHER" id="PTHR33154">
    <property type="entry name" value="TRANSCRIPTIONAL REGULATOR, ARSR FAMILY"/>
    <property type="match status" value="1"/>
</dbReference>
<dbReference type="SMART" id="SM00418">
    <property type="entry name" value="HTH_ARSR"/>
    <property type="match status" value="1"/>
</dbReference>
<evidence type="ECO:0000313" key="6">
    <source>
        <dbReference type="Proteomes" id="UP001232536"/>
    </source>
</evidence>